<dbReference type="Pfam" id="PF04020">
    <property type="entry name" value="Phage_holin_4_2"/>
    <property type="match status" value="1"/>
</dbReference>
<sequence>MRYWTRVLVNTILFIAISGLLPGLFHVDGILVALVASIVLSILNVLVKPILHILSFPITFLTLGLFSLVINGIMLELTSIFVSSGSTFPNVTFGFSGLGAAIVVAFILSIANTIIGNQFSRERY</sequence>
<dbReference type="Proteomes" id="UP001179858">
    <property type="component" value="Chromosome"/>
</dbReference>
<evidence type="ECO:0000313" key="1">
    <source>
        <dbReference type="EMBL" id="WGI19688.1"/>
    </source>
</evidence>
<protein>
    <submittedName>
        <fullName evidence="1">Phage holin family protein</fullName>
    </submittedName>
</protein>
<gene>
    <name evidence="1" type="ORF">QBD03_02980</name>
</gene>
<dbReference type="RefSeq" id="WP_025016320.1">
    <property type="nucleotide sequence ID" value="NZ_BJLN01000009.1"/>
</dbReference>
<dbReference type="EMBL" id="CP122959">
    <property type="protein sequence ID" value="WGI19688.1"/>
    <property type="molecule type" value="Genomic_DNA"/>
</dbReference>
<dbReference type="GeneID" id="57133378"/>
<evidence type="ECO:0000313" key="2">
    <source>
        <dbReference type="Proteomes" id="UP001179858"/>
    </source>
</evidence>
<accession>A0A223K1F2</accession>
<name>A0A223K1F2_LATSK</name>
<organism evidence="1 2">
    <name type="scientific">Latilactobacillus sakei</name>
    <name type="common">Lactobacillus sakei</name>
    <dbReference type="NCBI Taxonomy" id="1599"/>
    <lineage>
        <taxon>Bacteria</taxon>
        <taxon>Bacillati</taxon>
        <taxon>Bacillota</taxon>
        <taxon>Bacilli</taxon>
        <taxon>Lactobacillales</taxon>
        <taxon>Lactobacillaceae</taxon>
        <taxon>Latilactobacillus</taxon>
    </lineage>
</organism>
<dbReference type="PANTHER" id="PTHR37309">
    <property type="entry name" value="SLR0284 PROTEIN"/>
    <property type="match status" value="1"/>
</dbReference>
<dbReference type="AlphaFoldDB" id="A0A223K1F2"/>
<proteinExistence type="predicted"/>
<reference evidence="1" key="1">
    <citation type="submission" date="2023-04" db="EMBL/GenBank/DDBJ databases">
        <title>Novel strain of Lactilactobacillus sakei and use thereof.</title>
        <authorList>
            <person name="Kim S.Y."/>
        </authorList>
    </citation>
    <scope>NUCLEOTIDE SEQUENCE</scope>
    <source>
        <strain evidence="1">HUP1</strain>
    </source>
</reference>
<dbReference type="PANTHER" id="PTHR37309:SF1">
    <property type="entry name" value="SLR0284 PROTEIN"/>
    <property type="match status" value="1"/>
</dbReference>
<dbReference type="InterPro" id="IPR007165">
    <property type="entry name" value="Phage_holin_4_2"/>
</dbReference>